<gene>
    <name evidence="1" type="ORF">EVOR1521_LOCUS18280</name>
</gene>
<name>A0AA36IV14_9DINO</name>
<sequence length="183" mass="21009">MASLRPPQCPSCGNIYLADSDFCRHCGEKREDFDPFRQFCSEVISNASENLCLQYEREIQQLTTDLVNCRSQLSRCAELLTQQLDKEKTYRDIIQKLSESSLRVLQAQPPSLDESMKQQMHQMLEAMHVQNASLFEDGFGQLHQHKALAETHLMTSSELQNQGEAVRHELENILAILKARAKR</sequence>
<accession>A0AA36IV14</accession>
<evidence type="ECO:0000313" key="1">
    <source>
        <dbReference type="EMBL" id="CAJ1393403.1"/>
    </source>
</evidence>
<comment type="caution">
    <text evidence="1">The sequence shown here is derived from an EMBL/GenBank/DDBJ whole genome shotgun (WGS) entry which is preliminary data.</text>
</comment>
<dbReference type="EMBL" id="CAUJNA010002557">
    <property type="protein sequence ID" value="CAJ1393403.1"/>
    <property type="molecule type" value="Genomic_DNA"/>
</dbReference>
<organism evidence="1 2">
    <name type="scientific">Effrenium voratum</name>
    <dbReference type="NCBI Taxonomy" id="2562239"/>
    <lineage>
        <taxon>Eukaryota</taxon>
        <taxon>Sar</taxon>
        <taxon>Alveolata</taxon>
        <taxon>Dinophyceae</taxon>
        <taxon>Suessiales</taxon>
        <taxon>Symbiodiniaceae</taxon>
        <taxon>Effrenium</taxon>
    </lineage>
</organism>
<reference evidence="1" key="1">
    <citation type="submission" date="2023-08" db="EMBL/GenBank/DDBJ databases">
        <authorList>
            <person name="Chen Y."/>
            <person name="Shah S."/>
            <person name="Dougan E. K."/>
            <person name="Thang M."/>
            <person name="Chan C."/>
        </authorList>
    </citation>
    <scope>NUCLEOTIDE SEQUENCE</scope>
</reference>
<evidence type="ECO:0000313" key="2">
    <source>
        <dbReference type="Proteomes" id="UP001178507"/>
    </source>
</evidence>
<dbReference type="Proteomes" id="UP001178507">
    <property type="component" value="Unassembled WGS sequence"/>
</dbReference>
<protein>
    <submittedName>
        <fullName evidence="1">Uncharacterized protein</fullName>
    </submittedName>
</protein>
<dbReference type="AlphaFoldDB" id="A0AA36IV14"/>
<proteinExistence type="predicted"/>
<keyword evidence="2" id="KW-1185">Reference proteome</keyword>